<organism evidence="1 2">
    <name type="scientific">Romanomermis culicivorax</name>
    <name type="common">Nematode worm</name>
    <dbReference type="NCBI Taxonomy" id="13658"/>
    <lineage>
        <taxon>Eukaryota</taxon>
        <taxon>Metazoa</taxon>
        <taxon>Ecdysozoa</taxon>
        <taxon>Nematoda</taxon>
        <taxon>Enoplea</taxon>
        <taxon>Dorylaimia</taxon>
        <taxon>Mermithida</taxon>
        <taxon>Mermithoidea</taxon>
        <taxon>Mermithidae</taxon>
        <taxon>Romanomermis</taxon>
    </lineage>
</organism>
<dbReference type="AlphaFoldDB" id="A0A915IG61"/>
<dbReference type="SUPFAM" id="SSF53098">
    <property type="entry name" value="Ribonuclease H-like"/>
    <property type="match status" value="1"/>
</dbReference>
<reference evidence="2" key="1">
    <citation type="submission" date="2022-11" db="UniProtKB">
        <authorList>
            <consortium name="WormBaseParasite"/>
        </authorList>
    </citation>
    <scope>IDENTIFICATION</scope>
</reference>
<proteinExistence type="predicted"/>
<keyword evidence="1" id="KW-1185">Reference proteome</keyword>
<accession>A0A915IG61</accession>
<sequence>MNPIQPLNPIPMSYPWEIVAMDVVSISPLQEKRHYVIVFMDYYTKWVEANCILDQNADRIVKAFMEKEDITLLLTKFGYLEPEKEQAQKLCDNIDYILSCCIHDLELVINEMKDKMKM</sequence>
<protein>
    <submittedName>
        <fullName evidence="2">Integrase catalytic domain-containing protein</fullName>
    </submittedName>
</protein>
<dbReference type="Gene3D" id="3.30.420.10">
    <property type="entry name" value="Ribonuclease H-like superfamily/Ribonuclease H"/>
    <property type="match status" value="1"/>
</dbReference>
<evidence type="ECO:0000313" key="2">
    <source>
        <dbReference type="WBParaSite" id="nRc.2.0.1.t12789-RA"/>
    </source>
</evidence>
<name>A0A915IG61_ROMCU</name>
<dbReference type="InterPro" id="IPR036397">
    <property type="entry name" value="RNaseH_sf"/>
</dbReference>
<dbReference type="Proteomes" id="UP000887565">
    <property type="component" value="Unplaced"/>
</dbReference>
<dbReference type="InterPro" id="IPR012337">
    <property type="entry name" value="RNaseH-like_sf"/>
</dbReference>
<dbReference type="GO" id="GO:0003676">
    <property type="term" value="F:nucleic acid binding"/>
    <property type="evidence" value="ECO:0007669"/>
    <property type="project" value="InterPro"/>
</dbReference>
<dbReference type="WBParaSite" id="nRc.2.0.1.t12789-RA">
    <property type="protein sequence ID" value="nRc.2.0.1.t12789-RA"/>
    <property type="gene ID" value="nRc.2.0.1.g12789"/>
</dbReference>
<evidence type="ECO:0000313" key="1">
    <source>
        <dbReference type="Proteomes" id="UP000887565"/>
    </source>
</evidence>